<dbReference type="Pfam" id="PF22513">
    <property type="entry name" value="FitA-like_RHH"/>
    <property type="match status" value="1"/>
</dbReference>
<organism evidence="2 3">
    <name type="scientific">Phaeobacter gallaeciensis</name>
    <dbReference type="NCBI Taxonomy" id="60890"/>
    <lineage>
        <taxon>Bacteria</taxon>
        <taxon>Pseudomonadati</taxon>
        <taxon>Pseudomonadota</taxon>
        <taxon>Alphaproteobacteria</taxon>
        <taxon>Rhodobacterales</taxon>
        <taxon>Roseobacteraceae</taxon>
        <taxon>Phaeobacter</taxon>
    </lineage>
</organism>
<protein>
    <recommendedName>
        <fullName evidence="1">Antitoxin FitA-like ribbon-helix-helix domain-containing protein</fullName>
    </recommendedName>
</protein>
<evidence type="ECO:0000313" key="3">
    <source>
        <dbReference type="Proteomes" id="UP000217545"/>
    </source>
</evidence>
<dbReference type="InterPro" id="IPR010985">
    <property type="entry name" value="Ribbon_hlx_hlx"/>
</dbReference>
<dbReference type="InterPro" id="IPR053853">
    <property type="entry name" value="FitA-like_RHH"/>
</dbReference>
<dbReference type="AlphaFoldDB" id="A0AAC9ZDZ3"/>
<feature type="domain" description="Antitoxin FitA-like ribbon-helix-helix" evidence="1">
    <location>
        <begin position="3"/>
        <end position="37"/>
    </location>
</feature>
<name>A0AAC9ZDZ3_9RHOB</name>
<dbReference type="EMBL" id="CP010790">
    <property type="protein sequence ID" value="ATF08340.1"/>
    <property type="molecule type" value="Genomic_DNA"/>
</dbReference>
<sequence>MSQILVRQLAPEAHRALKARARKLHRSAESIAREILEGSLLPESRLGFGDRMAALWSGADLSGIELERDKTPYEPIDLQ</sequence>
<dbReference type="Gene3D" id="1.10.1220.10">
    <property type="entry name" value="Met repressor-like"/>
    <property type="match status" value="1"/>
</dbReference>
<dbReference type="InterPro" id="IPR013321">
    <property type="entry name" value="Arc_rbn_hlx_hlx"/>
</dbReference>
<dbReference type="RefSeq" id="WP_096705209.1">
    <property type="nucleotide sequence ID" value="NZ_CP010679.1"/>
</dbReference>
<dbReference type="SUPFAM" id="SSF47598">
    <property type="entry name" value="Ribbon-helix-helix"/>
    <property type="match status" value="1"/>
</dbReference>
<reference evidence="2 3" key="1">
    <citation type="journal article" date="2017" name="Front. Microbiol.">
        <title>Phaeobacter piscinae sp. nov., a species of the Roseobacter group and potential aquaculture probiont.</title>
        <authorList>
            <person name="Sonnenschein E.C."/>
            <person name="Phippen C.B.W."/>
            <person name="Nielsen K.F."/>
            <person name="Mateiu R.V."/>
            <person name="Melchiorsen J."/>
            <person name="Gram L."/>
            <person name="Overmann J."/>
            <person name="Freese H.M."/>
        </authorList>
    </citation>
    <scope>NUCLEOTIDE SEQUENCE [LARGE SCALE GENOMIC DNA]</scope>
    <source>
        <strain evidence="2 3">P63</strain>
    </source>
</reference>
<gene>
    <name evidence="2" type="ORF">PhaeoP63_04310</name>
</gene>
<evidence type="ECO:0000259" key="1">
    <source>
        <dbReference type="Pfam" id="PF22513"/>
    </source>
</evidence>
<geneLocation type="plasmid" evidence="3">
    <name>pp63_f</name>
</geneLocation>
<dbReference type="Proteomes" id="UP000217545">
    <property type="component" value="Plasmid pP63_f"/>
</dbReference>
<keyword evidence="2" id="KW-0614">Plasmid</keyword>
<accession>A0AAC9ZDZ3</accession>
<proteinExistence type="predicted"/>
<dbReference type="GO" id="GO:0006355">
    <property type="term" value="P:regulation of DNA-templated transcription"/>
    <property type="evidence" value="ECO:0007669"/>
    <property type="project" value="InterPro"/>
</dbReference>
<evidence type="ECO:0000313" key="2">
    <source>
        <dbReference type="EMBL" id="ATF08340.1"/>
    </source>
</evidence>